<evidence type="ECO:0000256" key="1">
    <source>
        <dbReference type="SAM" id="MobiDB-lite"/>
    </source>
</evidence>
<sequence>MVTTRSGACSSANHVATPGRQSNPEPPFNLDTPPRKKRARKSKAHKKDSEIPRSYGLMDMPDEIFAEVSMRLLTGSL</sequence>
<comment type="caution">
    <text evidence="2">The sequence shown here is derived from an EMBL/GenBank/DDBJ whole genome shotgun (WGS) entry which is preliminary data.</text>
</comment>
<proteinExistence type="predicted"/>
<name>A0A8H3HDM3_9AGAM</name>
<dbReference type="AlphaFoldDB" id="A0A8H3HDM3"/>
<accession>A0A8H3HDM3</accession>
<gene>
    <name evidence="2" type="ORF">RDB_LOCUS120397</name>
</gene>
<feature type="compositionally biased region" description="Basic residues" evidence="1">
    <location>
        <begin position="35"/>
        <end position="46"/>
    </location>
</feature>
<dbReference type="Proteomes" id="UP000663861">
    <property type="component" value="Unassembled WGS sequence"/>
</dbReference>
<organism evidence="2 3">
    <name type="scientific">Rhizoctonia solani</name>
    <dbReference type="NCBI Taxonomy" id="456999"/>
    <lineage>
        <taxon>Eukaryota</taxon>
        <taxon>Fungi</taxon>
        <taxon>Dikarya</taxon>
        <taxon>Basidiomycota</taxon>
        <taxon>Agaricomycotina</taxon>
        <taxon>Agaricomycetes</taxon>
        <taxon>Cantharellales</taxon>
        <taxon>Ceratobasidiaceae</taxon>
        <taxon>Rhizoctonia</taxon>
    </lineage>
</organism>
<dbReference type="EMBL" id="CAJMWY010003137">
    <property type="protein sequence ID" value="CAE6499265.1"/>
    <property type="molecule type" value="Genomic_DNA"/>
</dbReference>
<evidence type="ECO:0000313" key="2">
    <source>
        <dbReference type="EMBL" id="CAE6499265.1"/>
    </source>
</evidence>
<feature type="region of interest" description="Disordered" evidence="1">
    <location>
        <begin position="1"/>
        <end position="55"/>
    </location>
</feature>
<feature type="compositionally biased region" description="Polar residues" evidence="1">
    <location>
        <begin position="1"/>
        <end position="23"/>
    </location>
</feature>
<protein>
    <submittedName>
        <fullName evidence="2">Uncharacterized protein</fullName>
    </submittedName>
</protein>
<evidence type="ECO:0000313" key="3">
    <source>
        <dbReference type="Proteomes" id="UP000663861"/>
    </source>
</evidence>
<reference evidence="2" key="1">
    <citation type="submission" date="2021-01" db="EMBL/GenBank/DDBJ databases">
        <authorList>
            <person name="Kaushik A."/>
        </authorList>
    </citation>
    <scope>NUCLEOTIDE SEQUENCE</scope>
    <source>
        <strain evidence="2">AG4-RS23</strain>
    </source>
</reference>